<dbReference type="EMBL" id="FN653029">
    <property type="protein sequence ID" value="CBY08075.1"/>
    <property type="molecule type" value="Genomic_DNA"/>
</dbReference>
<dbReference type="Proteomes" id="UP000011014">
    <property type="component" value="Unassembled WGS sequence"/>
</dbReference>
<keyword evidence="1" id="KW-0732">Signal</keyword>
<dbReference type="EMBL" id="FN654986">
    <property type="protein sequence ID" value="CBY37478.1"/>
    <property type="molecule type" value="Genomic_DNA"/>
</dbReference>
<reference evidence="2" key="1">
    <citation type="journal article" date="2010" name="Science">
        <title>Plasticity of animal genome architecture unmasked by rapid evolution of a pelagic tunicate.</title>
        <authorList>
            <person name="Denoeud F."/>
            <person name="Henriet S."/>
            <person name="Mungpakdee S."/>
            <person name="Aury J.M."/>
            <person name="Da Silva C."/>
            <person name="Brinkmann H."/>
            <person name="Mikhaleva J."/>
            <person name="Olsen L.C."/>
            <person name="Jubin C."/>
            <person name="Canestro C."/>
            <person name="Bouquet J.M."/>
            <person name="Danks G."/>
            <person name="Poulain J."/>
            <person name="Campsteijn C."/>
            <person name="Adamski M."/>
            <person name="Cross I."/>
            <person name="Yadetie F."/>
            <person name="Muffato M."/>
            <person name="Louis A."/>
            <person name="Butcher S."/>
            <person name="Tsagkogeorga G."/>
            <person name="Konrad A."/>
            <person name="Singh S."/>
            <person name="Jensen M.F."/>
            <person name="Cong E.H."/>
            <person name="Eikeseth-Otteraa H."/>
            <person name="Noel B."/>
            <person name="Anthouard V."/>
            <person name="Porcel B.M."/>
            <person name="Kachouri-Lafond R."/>
            <person name="Nishino A."/>
            <person name="Ugolini M."/>
            <person name="Chourrout P."/>
            <person name="Nishida H."/>
            <person name="Aasland R."/>
            <person name="Huzurbazar S."/>
            <person name="Westhof E."/>
            <person name="Delsuc F."/>
            <person name="Lehrach H."/>
            <person name="Reinhardt R."/>
            <person name="Weissenbach J."/>
            <person name="Roy S.W."/>
            <person name="Artiguenave F."/>
            <person name="Postlethwait J.H."/>
            <person name="Manak J.R."/>
            <person name="Thompson E.M."/>
            <person name="Jaillon O."/>
            <person name="Du Pasquier L."/>
            <person name="Boudinot P."/>
            <person name="Liberles D.A."/>
            <person name="Volff J.N."/>
            <person name="Philippe H."/>
            <person name="Lenhard B."/>
            <person name="Roest Crollius H."/>
            <person name="Wincker P."/>
            <person name="Chourrout D."/>
        </authorList>
    </citation>
    <scope>NUCLEOTIDE SEQUENCE [LARGE SCALE GENOMIC DNA]</scope>
</reference>
<evidence type="ECO:0000313" key="3">
    <source>
        <dbReference type="EMBL" id="CBY37478.1"/>
    </source>
</evidence>
<keyword evidence="4" id="KW-1185">Reference proteome</keyword>
<feature type="signal peptide" evidence="1">
    <location>
        <begin position="1"/>
        <end position="17"/>
    </location>
</feature>
<evidence type="ECO:0000313" key="2">
    <source>
        <dbReference type="EMBL" id="CBY08075.1"/>
    </source>
</evidence>
<dbReference type="Proteomes" id="UP000001307">
    <property type="component" value="Unassembled WGS sequence"/>
</dbReference>
<accession>E4X871</accession>
<evidence type="ECO:0000256" key="1">
    <source>
        <dbReference type="SAM" id="SignalP"/>
    </source>
</evidence>
<protein>
    <submittedName>
        <fullName evidence="2">Uncharacterized protein</fullName>
    </submittedName>
</protein>
<dbReference type="OrthoDB" id="10338599at2759"/>
<dbReference type="AlphaFoldDB" id="E4X871"/>
<sequence>MKIFSLISSFVVGTSSAESVRKVPPRTPPQRLNTLRRFAGEWVQSQIGATINRPSRAEMMENAGISRIFNTITEAYESCGFFDPTLPHGGPRPIESRRKRSSDDKFFAAERRRIAREIAENEDLDIFDKIFDFQADPVSQERGMLAPRLADEPNTAWKQIGTGFRKWILRYLAECYGEATYNNHSERLAKIHTRINEAYTELFEEQNSDETL</sequence>
<feature type="chain" id="PRO_5007653963" evidence="1">
    <location>
        <begin position="18"/>
        <end position="212"/>
    </location>
</feature>
<organism evidence="2">
    <name type="scientific">Oikopleura dioica</name>
    <name type="common">Tunicate</name>
    <dbReference type="NCBI Taxonomy" id="34765"/>
    <lineage>
        <taxon>Eukaryota</taxon>
        <taxon>Metazoa</taxon>
        <taxon>Chordata</taxon>
        <taxon>Tunicata</taxon>
        <taxon>Appendicularia</taxon>
        <taxon>Copelata</taxon>
        <taxon>Oikopleuridae</taxon>
        <taxon>Oikopleura</taxon>
    </lineage>
</organism>
<name>E4X871_OIKDI</name>
<dbReference type="InParanoid" id="E4X871"/>
<proteinExistence type="predicted"/>
<evidence type="ECO:0000313" key="4">
    <source>
        <dbReference type="Proteomes" id="UP000001307"/>
    </source>
</evidence>
<gene>
    <name evidence="2" type="ORF">GSOID_T00004080001</name>
    <name evidence="3" type="ORF">GSOID_T00030940001</name>
</gene>